<evidence type="ECO:0000313" key="2">
    <source>
        <dbReference type="EMBL" id="GBO05735.1"/>
    </source>
</evidence>
<feature type="region of interest" description="Disordered" evidence="1">
    <location>
        <begin position="1"/>
        <end position="32"/>
    </location>
</feature>
<proteinExistence type="predicted"/>
<gene>
    <name evidence="2" type="ORF">AVEN_31849-2_1</name>
</gene>
<dbReference type="EMBL" id="BGPR01032258">
    <property type="protein sequence ID" value="GBO05735.1"/>
    <property type="molecule type" value="Genomic_DNA"/>
</dbReference>
<organism evidence="2 3">
    <name type="scientific">Araneus ventricosus</name>
    <name type="common">Orbweaver spider</name>
    <name type="synonym">Epeira ventricosa</name>
    <dbReference type="NCBI Taxonomy" id="182803"/>
    <lineage>
        <taxon>Eukaryota</taxon>
        <taxon>Metazoa</taxon>
        <taxon>Ecdysozoa</taxon>
        <taxon>Arthropoda</taxon>
        <taxon>Chelicerata</taxon>
        <taxon>Arachnida</taxon>
        <taxon>Araneae</taxon>
        <taxon>Araneomorphae</taxon>
        <taxon>Entelegynae</taxon>
        <taxon>Araneoidea</taxon>
        <taxon>Araneidae</taxon>
        <taxon>Araneus</taxon>
    </lineage>
</organism>
<evidence type="ECO:0000256" key="1">
    <source>
        <dbReference type="SAM" id="MobiDB-lite"/>
    </source>
</evidence>
<dbReference type="AlphaFoldDB" id="A0A4Y2TYG3"/>
<protein>
    <submittedName>
        <fullName evidence="2">Uncharacterized protein</fullName>
    </submittedName>
</protein>
<accession>A0A4Y2TYG3</accession>
<dbReference type="Proteomes" id="UP000499080">
    <property type="component" value="Unassembled WGS sequence"/>
</dbReference>
<feature type="non-terminal residue" evidence="2">
    <location>
        <position position="1"/>
    </location>
</feature>
<keyword evidence="3" id="KW-1185">Reference proteome</keyword>
<sequence>SVSGLGPSEAQGLVRSHRSTCPHAGPGYNTRAATVPKRTLPYTFQSTINPNGMHNNLT</sequence>
<name>A0A4Y2TYG3_ARAVE</name>
<comment type="caution">
    <text evidence="2">The sequence shown here is derived from an EMBL/GenBank/DDBJ whole genome shotgun (WGS) entry which is preliminary data.</text>
</comment>
<evidence type="ECO:0000313" key="3">
    <source>
        <dbReference type="Proteomes" id="UP000499080"/>
    </source>
</evidence>
<reference evidence="2 3" key="1">
    <citation type="journal article" date="2019" name="Sci. Rep.">
        <title>Orb-weaving spider Araneus ventricosus genome elucidates the spidroin gene catalogue.</title>
        <authorList>
            <person name="Kono N."/>
            <person name="Nakamura H."/>
            <person name="Ohtoshi R."/>
            <person name="Moran D.A.P."/>
            <person name="Shinohara A."/>
            <person name="Yoshida Y."/>
            <person name="Fujiwara M."/>
            <person name="Mori M."/>
            <person name="Tomita M."/>
            <person name="Arakawa K."/>
        </authorList>
    </citation>
    <scope>NUCLEOTIDE SEQUENCE [LARGE SCALE GENOMIC DNA]</scope>
</reference>